<dbReference type="InterPro" id="IPR001753">
    <property type="entry name" value="Enoyl-CoA_hydra/iso"/>
</dbReference>
<evidence type="ECO:0000313" key="3">
    <source>
        <dbReference type="Proteomes" id="UP000643405"/>
    </source>
</evidence>
<dbReference type="Proteomes" id="UP000643405">
    <property type="component" value="Unassembled WGS sequence"/>
</dbReference>
<dbReference type="GO" id="GO:0003824">
    <property type="term" value="F:catalytic activity"/>
    <property type="evidence" value="ECO:0007669"/>
    <property type="project" value="UniProtKB-ARBA"/>
</dbReference>
<dbReference type="SUPFAM" id="SSF52096">
    <property type="entry name" value="ClpP/crotonase"/>
    <property type="match status" value="1"/>
</dbReference>
<dbReference type="AlphaFoldDB" id="A0A8J6PR27"/>
<reference evidence="2" key="1">
    <citation type="submission" date="2020-09" db="EMBL/GenBank/DDBJ databases">
        <title>Genome seq and assembly of Tianweitania sp.</title>
        <authorList>
            <person name="Chhetri G."/>
        </authorList>
    </citation>
    <scope>NUCLEOTIDE SEQUENCE</scope>
    <source>
        <strain evidence="2">Rool2</strain>
    </source>
</reference>
<dbReference type="EMBL" id="JACVVX010000012">
    <property type="protein sequence ID" value="MBD0417367.1"/>
    <property type="molecule type" value="Genomic_DNA"/>
</dbReference>
<dbReference type="Pfam" id="PF00378">
    <property type="entry name" value="ECH_1"/>
    <property type="match status" value="1"/>
</dbReference>
<dbReference type="PANTHER" id="PTHR43459:SF1">
    <property type="entry name" value="EG:BACN32G11.4 PROTEIN"/>
    <property type="match status" value="1"/>
</dbReference>
<dbReference type="Gene3D" id="1.10.12.10">
    <property type="entry name" value="Lyase 2-enoyl-coa Hydratase, Chain A, domain 2"/>
    <property type="match status" value="1"/>
</dbReference>
<protein>
    <submittedName>
        <fullName evidence="2">Enoyl-CoA hydratase/isomerase family protein</fullName>
    </submittedName>
</protein>
<evidence type="ECO:0000256" key="1">
    <source>
        <dbReference type="ARBA" id="ARBA00005254"/>
    </source>
</evidence>
<dbReference type="RefSeq" id="WP_188166804.1">
    <property type="nucleotide sequence ID" value="NZ_JACVVX010000012.1"/>
</dbReference>
<proteinExistence type="inferred from homology"/>
<accession>A0A8J6PR27</accession>
<gene>
    <name evidence="2" type="ORF">ICI42_22245</name>
</gene>
<keyword evidence="3" id="KW-1185">Reference proteome</keyword>
<evidence type="ECO:0000313" key="2">
    <source>
        <dbReference type="EMBL" id="MBD0417367.1"/>
    </source>
</evidence>
<comment type="caution">
    <text evidence="2">The sequence shown here is derived from an EMBL/GenBank/DDBJ whole genome shotgun (WGS) entry which is preliminary data.</text>
</comment>
<dbReference type="InterPro" id="IPR029045">
    <property type="entry name" value="ClpP/crotonase-like_dom_sf"/>
</dbReference>
<name>A0A8J6PR27_9HYPH</name>
<dbReference type="InterPro" id="IPR014748">
    <property type="entry name" value="Enoyl-CoA_hydra_C"/>
</dbReference>
<organism evidence="2 3">
    <name type="scientific">Oryzicola mucosus</name>
    <dbReference type="NCBI Taxonomy" id="2767425"/>
    <lineage>
        <taxon>Bacteria</taxon>
        <taxon>Pseudomonadati</taxon>
        <taxon>Pseudomonadota</taxon>
        <taxon>Alphaproteobacteria</taxon>
        <taxon>Hyphomicrobiales</taxon>
        <taxon>Phyllobacteriaceae</taxon>
        <taxon>Oryzicola</taxon>
    </lineage>
</organism>
<dbReference type="PANTHER" id="PTHR43459">
    <property type="entry name" value="ENOYL-COA HYDRATASE"/>
    <property type="match status" value="1"/>
</dbReference>
<dbReference type="CDD" id="cd06558">
    <property type="entry name" value="crotonase-like"/>
    <property type="match status" value="1"/>
</dbReference>
<comment type="similarity">
    <text evidence="1">Belongs to the enoyl-CoA hydratase/isomerase family.</text>
</comment>
<dbReference type="Gene3D" id="3.90.226.10">
    <property type="entry name" value="2-enoyl-CoA Hydratase, Chain A, domain 1"/>
    <property type="match status" value="1"/>
</dbReference>
<sequence length="259" mass="27628">MENLVGSSIENGVGRIIIDRPARRNAMDKDMRSAFAATLESFDADPAVRAILISGAGGHFCSGADVGQFGAETIASSRRRMKQGGLRIATLLASTDKPTIAAVDGVAYGLGWAIALGCDIVLAGRGARFSMPFAKLGLVADSGSAYHLTRLLGPLRAKELLFTARTLTVEEALSMGLVSRLFDSEILEEEALAMAVDLASGPTLAFAMMKHLVDRSISPRIDAFLRDEALISPQMRFTADFAEGTSAFRENRPARFTGE</sequence>